<accession>K5CTE1</accession>
<organism evidence="1 2">
    <name type="scientific">Bacteroides finegoldii CL09T03C10</name>
    <dbReference type="NCBI Taxonomy" id="997888"/>
    <lineage>
        <taxon>Bacteria</taxon>
        <taxon>Pseudomonadati</taxon>
        <taxon>Bacteroidota</taxon>
        <taxon>Bacteroidia</taxon>
        <taxon>Bacteroidales</taxon>
        <taxon>Bacteroidaceae</taxon>
        <taxon>Bacteroides</taxon>
    </lineage>
</organism>
<comment type="caution">
    <text evidence="1">The sequence shown here is derived from an EMBL/GenBank/DDBJ whole genome shotgun (WGS) entry which is preliminary data.</text>
</comment>
<evidence type="ECO:0000313" key="1">
    <source>
        <dbReference type="EMBL" id="EKJ92685.1"/>
    </source>
</evidence>
<reference evidence="1 2" key="1">
    <citation type="submission" date="2012-02" db="EMBL/GenBank/DDBJ databases">
        <title>The Genome Sequence of Bacteroides finegoldii CL09T03C10.</title>
        <authorList>
            <consortium name="The Broad Institute Genome Sequencing Platform"/>
            <person name="Earl A."/>
            <person name="Ward D."/>
            <person name="Feldgarden M."/>
            <person name="Gevers D."/>
            <person name="Zitomersky N.L."/>
            <person name="Coyne M.J."/>
            <person name="Comstock L.E."/>
            <person name="Young S.K."/>
            <person name="Zeng Q."/>
            <person name="Gargeya S."/>
            <person name="Fitzgerald M."/>
            <person name="Haas B."/>
            <person name="Abouelleil A."/>
            <person name="Alvarado L."/>
            <person name="Arachchi H.M."/>
            <person name="Berlin A."/>
            <person name="Chapman S.B."/>
            <person name="Gearin G."/>
            <person name="Goldberg J."/>
            <person name="Griggs A."/>
            <person name="Gujja S."/>
            <person name="Hansen M."/>
            <person name="Heiman D."/>
            <person name="Howarth C."/>
            <person name="Larimer J."/>
            <person name="Lui A."/>
            <person name="MacDonald P.J.P."/>
            <person name="McCowen C."/>
            <person name="Montmayeur A."/>
            <person name="Murphy C."/>
            <person name="Neiman D."/>
            <person name="Pearson M."/>
            <person name="Priest M."/>
            <person name="Roberts A."/>
            <person name="Saif S."/>
            <person name="Shea T."/>
            <person name="Sisk P."/>
            <person name="Stolte C."/>
            <person name="Sykes S."/>
            <person name="Wortman J."/>
            <person name="Nusbaum C."/>
            <person name="Birren B."/>
        </authorList>
    </citation>
    <scope>NUCLEOTIDE SEQUENCE [LARGE SCALE GENOMIC DNA]</scope>
    <source>
        <strain evidence="1 2">CL09T03C10</strain>
    </source>
</reference>
<dbReference type="AlphaFoldDB" id="K5CTE1"/>
<evidence type="ECO:0000313" key="2">
    <source>
        <dbReference type="Proteomes" id="UP000007995"/>
    </source>
</evidence>
<name>K5CTE1_9BACE</name>
<dbReference type="HOGENOM" id="CLU_3380630_0_0_10"/>
<dbReference type="EMBL" id="AGXW01000002">
    <property type="protein sequence ID" value="EKJ92685.1"/>
    <property type="molecule type" value="Genomic_DNA"/>
</dbReference>
<gene>
    <name evidence="1" type="ORF">HMPREF1057_01520</name>
</gene>
<sequence>MTLINDLQMDIVNMPICKFKIIQFILDDMRFPK</sequence>
<protein>
    <submittedName>
        <fullName evidence="1">Uncharacterized protein</fullName>
    </submittedName>
</protein>
<dbReference type="Proteomes" id="UP000007995">
    <property type="component" value="Unassembled WGS sequence"/>
</dbReference>
<proteinExistence type="predicted"/>